<dbReference type="InterPro" id="IPR042174">
    <property type="entry name" value="RecF_2"/>
</dbReference>
<dbReference type="GO" id="GO:0003697">
    <property type="term" value="F:single-stranded DNA binding"/>
    <property type="evidence" value="ECO:0007669"/>
    <property type="project" value="UniProtKB-UniRule"/>
</dbReference>
<dbReference type="GO" id="GO:0005737">
    <property type="term" value="C:cytoplasm"/>
    <property type="evidence" value="ECO:0007669"/>
    <property type="project" value="UniProtKB-SubCell"/>
</dbReference>
<proteinExistence type="inferred from homology"/>
<dbReference type="GO" id="GO:0006260">
    <property type="term" value="P:DNA replication"/>
    <property type="evidence" value="ECO:0007669"/>
    <property type="project" value="UniProtKB-UniRule"/>
</dbReference>
<keyword evidence="10 13" id="KW-0234">DNA repair</keyword>
<comment type="subcellular location">
    <subcellularLocation>
        <location evidence="1 13 14">Cytoplasm</location>
    </subcellularLocation>
</comment>
<evidence type="ECO:0000256" key="2">
    <source>
        <dbReference type="ARBA" id="ARBA00008016"/>
    </source>
</evidence>
<accession>A0A917NAW0</accession>
<keyword evidence="4 13" id="KW-0963">Cytoplasm</keyword>
<evidence type="ECO:0000256" key="14">
    <source>
        <dbReference type="RuleBase" id="RU000578"/>
    </source>
</evidence>
<keyword evidence="7 13" id="KW-0227">DNA damage</keyword>
<evidence type="ECO:0000256" key="5">
    <source>
        <dbReference type="ARBA" id="ARBA00022705"/>
    </source>
</evidence>
<gene>
    <name evidence="13 16" type="primary">recF</name>
    <name evidence="16" type="ORF">GCM10011581_20070</name>
</gene>
<dbReference type="GO" id="GO:0009432">
    <property type="term" value="P:SOS response"/>
    <property type="evidence" value="ECO:0007669"/>
    <property type="project" value="UniProtKB-UniRule"/>
</dbReference>
<organism evidence="16 17">
    <name type="scientific">Saccharopolyspora thermophila</name>
    <dbReference type="NCBI Taxonomy" id="89367"/>
    <lineage>
        <taxon>Bacteria</taxon>
        <taxon>Bacillati</taxon>
        <taxon>Actinomycetota</taxon>
        <taxon>Actinomycetes</taxon>
        <taxon>Pseudonocardiales</taxon>
        <taxon>Pseudonocardiaceae</taxon>
        <taxon>Saccharopolyspora</taxon>
    </lineage>
</organism>
<evidence type="ECO:0000256" key="3">
    <source>
        <dbReference type="ARBA" id="ARBA00020170"/>
    </source>
</evidence>
<dbReference type="EMBL" id="BMMT01000005">
    <property type="protein sequence ID" value="GGI82733.1"/>
    <property type="molecule type" value="Genomic_DNA"/>
</dbReference>
<evidence type="ECO:0000256" key="7">
    <source>
        <dbReference type="ARBA" id="ARBA00022763"/>
    </source>
</evidence>
<dbReference type="Proteomes" id="UP000597989">
    <property type="component" value="Unassembled WGS sequence"/>
</dbReference>
<dbReference type="InterPro" id="IPR018078">
    <property type="entry name" value="DNA-binding_RecF_CS"/>
</dbReference>
<evidence type="ECO:0000256" key="10">
    <source>
        <dbReference type="ARBA" id="ARBA00023204"/>
    </source>
</evidence>
<dbReference type="GO" id="GO:0000731">
    <property type="term" value="P:DNA synthesis involved in DNA repair"/>
    <property type="evidence" value="ECO:0007669"/>
    <property type="project" value="TreeGrafter"/>
</dbReference>
<dbReference type="PROSITE" id="PS00618">
    <property type="entry name" value="RECF_2"/>
    <property type="match status" value="1"/>
</dbReference>
<dbReference type="GO" id="GO:0005524">
    <property type="term" value="F:ATP binding"/>
    <property type="evidence" value="ECO:0007669"/>
    <property type="project" value="UniProtKB-UniRule"/>
</dbReference>
<evidence type="ECO:0000256" key="4">
    <source>
        <dbReference type="ARBA" id="ARBA00022490"/>
    </source>
</evidence>
<comment type="caution">
    <text evidence="16">The sequence shown here is derived from an EMBL/GenBank/DDBJ whole genome shotgun (WGS) entry which is preliminary data.</text>
</comment>
<keyword evidence="5 13" id="KW-0235">DNA replication</keyword>
<dbReference type="InterPro" id="IPR003395">
    <property type="entry name" value="RecF/RecN/SMC_N"/>
</dbReference>
<dbReference type="Gene3D" id="3.40.50.300">
    <property type="entry name" value="P-loop containing nucleotide triphosphate hydrolases"/>
    <property type="match status" value="1"/>
</dbReference>
<evidence type="ECO:0000256" key="13">
    <source>
        <dbReference type="HAMAP-Rule" id="MF_00365"/>
    </source>
</evidence>
<dbReference type="NCBIfam" id="TIGR00611">
    <property type="entry name" value="recf"/>
    <property type="match status" value="1"/>
</dbReference>
<reference evidence="16 17" key="1">
    <citation type="journal article" date="2014" name="Int. J. Syst. Evol. Microbiol.">
        <title>Complete genome sequence of Corynebacterium casei LMG S-19264T (=DSM 44701T), isolated from a smear-ripened cheese.</title>
        <authorList>
            <consortium name="US DOE Joint Genome Institute (JGI-PGF)"/>
            <person name="Walter F."/>
            <person name="Albersmeier A."/>
            <person name="Kalinowski J."/>
            <person name="Ruckert C."/>
        </authorList>
    </citation>
    <scope>NUCLEOTIDE SEQUENCE [LARGE SCALE GENOMIC DNA]</scope>
    <source>
        <strain evidence="16 17">CGMCC 4.7206</strain>
    </source>
</reference>
<evidence type="ECO:0000313" key="16">
    <source>
        <dbReference type="EMBL" id="GGI82733.1"/>
    </source>
</evidence>
<evidence type="ECO:0000256" key="1">
    <source>
        <dbReference type="ARBA" id="ARBA00004496"/>
    </source>
</evidence>
<protein>
    <recommendedName>
        <fullName evidence="3 13">DNA replication and repair protein RecF</fullName>
    </recommendedName>
</protein>
<dbReference type="PROSITE" id="PS00617">
    <property type="entry name" value="RECF_1"/>
    <property type="match status" value="1"/>
</dbReference>
<dbReference type="Pfam" id="PF02463">
    <property type="entry name" value="SMC_N"/>
    <property type="match status" value="1"/>
</dbReference>
<evidence type="ECO:0000256" key="8">
    <source>
        <dbReference type="ARBA" id="ARBA00022840"/>
    </source>
</evidence>
<dbReference type="PANTHER" id="PTHR32182">
    <property type="entry name" value="DNA REPLICATION AND REPAIR PROTEIN RECF"/>
    <property type="match status" value="1"/>
</dbReference>
<dbReference type="InterPro" id="IPR027417">
    <property type="entry name" value="P-loop_NTPase"/>
</dbReference>
<feature type="domain" description="RecF/RecN/SMC N-terminal" evidence="15">
    <location>
        <begin position="2"/>
        <end position="365"/>
    </location>
</feature>
<keyword evidence="9 13" id="KW-0238">DNA-binding</keyword>
<dbReference type="RefSeq" id="WP_188987023.1">
    <property type="nucleotide sequence ID" value="NZ_BMMT01000005.1"/>
</dbReference>
<evidence type="ECO:0000313" key="17">
    <source>
        <dbReference type="Proteomes" id="UP000597989"/>
    </source>
</evidence>
<dbReference type="PANTHER" id="PTHR32182:SF0">
    <property type="entry name" value="DNA REPLICATION AND REPAIR PROTEIN RECF"/>
    <property type="match status" value="1"/>
</dbReference>
<dbReference type="GO" id="GO:0006302">
    <property type="term" value="P:double-strand break repair"/>
    <property type="evidence" value="ECO:0007669"/>
    <property type="project" value="TreeGrafter"/>
</dbReference>
<dbReference type="InterPro" id="IPR001238">
    <property type="entry name" value="DNA-binding_RecF"/>
</dbReference>
<evidence type="ECO:0000256" key="11">
    <source>
        <dbReference type="ARBA" id="ARBA00023236"/>
    </source>
</evidence>
<evidence type="ECO:0000256" key="12">
    <source>
        <dbReference type="ARBA" id="ARBA00025401"/>
    </source>
</evidence>
<keyword evidence="6 13" id="KW-0547">Nucleotide-binding</keyword>
<keyword evidence="8 13" id="KW-0067">ATP-binding</keyword>
<dbReference type="SUPFAM" id="SSF52540">
    <property type="entry name" value="P-loop containing nucleoside triphosphate hydrolases"/>
    <property type="match status" value="1"/>
</dbReference>
<evidence type="ECO:0000256" key="6">
    <source>
        <dbReference type="ARBA" id="ARBA00022741"/>
    </source>
</evidence>
<name>A0A917NAW0_9PSEU</name>
<dbReference type="Gene3D" id="1.20.1050.90">
    <property type="entry name" value="RecF/RecN/SMC, N-terminal domain"/>
    <property type="match status" value="1"/>
</dbReference>
<comment type="function">
    <text evidence="12 13 14">The RecF protein is involved in DNA metabolism; it is required for DNA replication and normal SOS inducibility. RecF binds preferentially to single-stranded, linear DNA. It also seems to bind ATP.</text>
</comment>
<comment type="similarity">
    <text evidence="2 13 14">Belongs to the RecF family.</text>
</comment>
<evidence type="ECO:0000259" key="15">
    <source>
        <dbReference type="Pfam" id="PF02463"/>
    </source>
</evidence>
<dbReference type="AlphaFoldDB" id="A0A917NAW0"/>
<keyword evidence="11 13" id="KW-0742">SOS response</keyword>
<evidence type="ECO:0000256" key="9">
    <source>
        <dbReference type="ARBA" id="ARBA00023125"/>
    </source>
</evidence>
<sequence>MYVRHLQVTDFRSWPHADLALEPGSTVLIGANGQGKTNLVEAIGYVATLGSHRVATDAPLVRDGASRAVVRAAVVNSGRELLVELEITPGKANRARINRGAVGRPRDVLGILRIVLFAPEDLAIVRGDPGERRRFLDDLLVARAPRFAGVRADYDRVLKQRSALLKSAGAARRSGGSADLRTLEVWDGHLARLGAELLAGRLDLVAAIAPHVTSAYASVAATEEATLPSGRVAHVRYRSSLGDALPEDYGVPQGPPADPAELEKALLTELERVRPQEIERGVSLVGPHRDDLELLLGELPAKGYASHGESWSFVLALRLASYHLLTEDGAEPVLILDDVFAELDRHRRARLAELVAGAEQVLVTAAVPEDVPPELTGARFDVCEGEVSRVR</sequence>
<feature type="binding site" evidence="13">
    <location>
        <begin position="30"/>
        <end position="37"/>
    </location>
    <ligand>
        <name>ATP</name>
        <dbReference type="ChEBI" id="CHEBI:30616"/>
    </ligand>
</feature>
<dbReference type="HAMAP" id="MF_00365">
    <property type="entry name" value="RecF"/>
    <property type="match status" value="1"/>
</dbReference>